<evidence type="ECO:0000256" key="1">
    <source>
        <dbReference type="SAM" id="Phobius"/>
    </source>
</evidence>
<organism evidence="2 3">
    <name type="scientific">Candidatus Beckwithbacteria bacterium CG1_02_47_37</name>
    <dbReference type="NCBI Taxonomy" id="1805034"/>
    <lineage>
        <taxon>Bacteria</taxon>
        <taxon>Candidatus Beckwithiibacteriota</taxon>
    </lineage>
</organism>
<protein>
    <submittedName>
        <fullName evidence="2">Uncharacterized protein</fullName>
    </submittedName>
</protein>
<keyword evidence="1" id="KW-0472">Membrane</keyword>
<name>A0A1J4RVM6_9BACT</name>
<keyword evidence="1" id="KW-0812">Transmembrane</keyword>
<sequence>MILQSVFGNIGNPLTKDTVSGTGYGDLASTDLVKFLNNVVALIIVIAGIWTVFNFISAGYIYLNSNNQPQKLTDAGNKILQSVIGLAIVAAAYTIAGILGFILFKDATKLLDFKLFEL</sequence>
<accession>A0A1J4RVM6</accession>
<keyword evidence="1" id="KW-1133">Transmembrane helix</keyword>
<feature type="transmembrane region" description="Helical" evidence="1">
    <location>
        <begin position="39"/>
        <end position="63"/>
    </location>
</feature>
<dbReference type="EMBL" id="MNUI01000002">
    <property type="protein sequence ID" value="OIN90085.1"/>
    <property type="molecule type" value="Genomic_DNA"/>
</dbReference>
<evidence type="ECO:0000313" key="3">
    <source>
        <dbReference type="Proteomes" id="UP000183144"/>
    </source>
</evidence>
<evidence type="ECO:0000313" key="2">
    <source>
        <dbReference type="EMBL" id="OIN90085.1"/>
    </source>
</evidence>
<dbReference type="InterPro" id="IPR043993">
    <property type="entry name" value="T4SS_pilin"/>
</dbReference>
<dbReference type="STRING" id="1805034.AUJ59_00100"/>
<dbReference type="Pfam" id="PF18895">
    <property type="entry name" value="T4SS_pilin"/>
    <property type="match status" value="1"/>
</dbReference>
<proteinExistence type="predicted"/>
<reference evidence="2 3" key="1">
    <citation type="journal article" date="2016" name="Environ. Microbiol.">
        <title>Genomic resolution of a cold subsurface aquifer community provides metabolic insights for novel microbes adapted to high CO concentrations.</title>
        <authorList>
            <person name="Probst A.J."/>
            <person name="Castelle C.J."/>
            <person name="Singh A."/>
            <person name="Brown C.T."/>
            <person name="Anantharaman K."/>
            <person name="Sharon I."/>
            <person name="Hug L.A."/>
            <person name="Burstein D."/>
            <person name="Emerson J.B."/>
            <person name="Thomas B.C."/>
            <person name="Banfield J.F."/>
        </authorList>
    </citation>
    <scope>NUCLEOTIDE SEQUENCE [LARGE SCALE GENOMIC DNA]</scope>
    <source>
        <strain evidence="2">CG1_02_47_37</strain>
    </source>
</reference>
<feature type="transmembrane region" description="Helical" evidence="1">
    <location>
        <begin position="83"/>
        <end position="104"/>
    </location>
</feature>
<dbReference type="AlphaFoldDB" id="A0A1J4RVM6"/>
<gene>
    <name evidence="2" type="ORF">AUJ59_00100</name>
</gene>
<dbReference type="Proteomes" id="UP000183144">
    <property type="component" value="Unassembled WGS sequence"/>
</dbReference>
<comment type="caution">
    <text evidence="2">The sequence shown here is derived from an EMBL/GenBank/DDBJ whole genome shotgun (WGS) entry which is preliminary data.</text>
</comment>